<evidence type="ECO:0000313" key="1">
    <source>
        <dbReference type="EMBL" id="CAF9902994.1"/>
    </source>
</evidence>
<dbReference type="SUPFAM" id="SSF50249">
    <property type="entry name" value="Nucleic acid-binding proteins"/>
    <property type="match status" value="1"/>
</dbReference>
<accession>A0A8H3I763</accession>
<dbReference type="GO" id="GO:0000712">
    <property type="term" value="P:resolution of meiotic recombination intermediates"/>
    <property type="evidence" value="ECO:0007669"/>
    <property type="project" value="TreeGrafter"/>
</dbReference>
<dbReference type="GO" id="GO:0003697">
    <property type="term" value="F:single-stranded DNA binding"/>
    <property type="evidence" value="ECO:0007669"/>
    <property type="project" value="TreeGrafter"/>
</dbReference>
<protein>
    <submittedName>
        <fullName evidence="1">Uncharacterized protein</fullName>
    </submittedName>
</protein>
<dbReference type="InterPro" id="IPR012340">
    <property type="entry name" value="NA-bd_OB-fold"/>
</dbReference>
<dbReference type="PANTHER" id="PTHR21166:SF2">
    <property type="entry name" value="CELL DIVISION CONTROL PROTEIN 24 OB DOMAIN-CONTAINING PROTEIN-RELATED"/>
    <property type="match status" value="1"/>
</dbReference>
<evidence type="ECO:0000313" key="2">
    <source>
        <dbReference type="Proteomes" id="UP000664521"/>
    </source>
</evidence>
<keyword evidence="2" id="KW-1185">Reference proteome</keyword>
<dbReference type="Proteomes" id="UP000664521">
    <property type="component" value="Unassembled WGS sequence"/>
</dbReference>
<name>A0A8H3I763_9LECA</name>
<organism evidence="1 2">
    <name type="scientific">Heterodermia speciosa</name>
    <dbReference type="NCBI Taxonomy" id="116794"/>
    <lineage>
        <taxon>Eukaryota</taxon>
        <taxon>Fungi</taxon>
        <taxon>Dikarya</taxon>
        <taxon>Ascomycota</taxon>
        <taxon>Pezizomycotina</taxon>
        <taxon>Lecanoromycetes</taxon>
        <taxon>OSLEUM clade</taxon>
        <taxon>Lecanoromycetidae</taxon>
        <taxon>Caliciales</taxon>
        <taxon>Physciaceae</taxon>
        <taxon>Heterodermia</taxon>
    </lineage>
</organism>
<gene>
    <name evidence="1" type="ORF">HETSPECPRED_000081</name>
</gene>
<proteinExistence type="predicted"/>
<dbReference type="AlphaFoldDB" id="A0A8H3I763"/>
<dbReference type="Gene3D" id="2.40.50.140">
    <property type="entry name" value="Nucleic acid-binding proteins"/>
    <property type="match status" value="2"/>
</dbReference>
<comment type="caution">
    <text evidence="1">The sequence shown here is derived from an EMBL/GenBank/DDBJ whole genome shotgun (WGS) entry which is preliminary data.</text>
</comment>
<dbReference type="EMBL" id="CAJPDS010000001">
    <property type="protein sequence ID" value="CAF9902994.1"/>
    <property type="molecule type" value="Genomic_DNA"/>
</dbReference>
<sequence length="345" mass="38167">MPAQSPSIQSFFHPDLSPIEPEAASSPPTIIGDGFTAAEVEATIHPSSLPKWQPRGQYDKADIASLAPGSCCLTLVGRVVNCYHLKFPNLKPHAAKGCLKLTVKDDTGVVEVKLWYDKMDYQVRLGQLVSIWTVHISNMDRGAIAGQASTLMISIFPENDKSSYFLVQEQSDDGKLCKIPLGYSEQRQLPGLMTLKAFVEGGSEVYHAKILVCIKSIGGRKAFTTKKGYQAEKVDIGVFDNTFQATLRLWDCLVASARHWKPSNTVLLLQNPGLRDEGKPIITVESKTCVEVDPFTADALWLRGYGQRLTKREHVNPGFPEDLFDVKAALTGEEKLLYTLRNIDE</sequence>
<dbReference type="GO" id="GO:0008310">
    <property type="term" value="F:single-stranded DNA 3'-5' DNA exonuclease activity"/>
    <property type="evidence" value="ECO:0007669"/>
    <property type="project" value="TreeGrafter"/>
</dbReference>
<reference evidence="1" key="1">
    <citation type="submission" date="2021-03" db="EMBL/GenBank/DDBJ databases">
        <authorList>
            <person name="Tagirdzhanova G."/>
        </authorList>
    </citation>
    <scope>NUCLEOTIDE SEQUENCE</scope>
</reference>
<dbReference type="InterPro" id="IPR052469">
    <property type="entry name" value="MEIOB"/>
</dbReference>
<dbReference type="PANTHER" id="PTHR21166">
    <property type="entry name" value="CELL DIVISION CONTROL PROTEIN 24 OB DOMAIN-CONTAINING PROTEIN-RELATED"/>
    <property type="match status" value="1"/>
</dbReference>
<dbReference type="OrthoDB" id="3248508at2759"/>